<sequence length="125" mass="13764">MNVVDSSAWLAYFADEPTADFFAGAIEDTEFLVVPVVCLYEVFKVVLREKGEEDALQVLAAMRQGAVVDLDADLAIEAASLGIQEKLAFADSVVFAVAQRYNAVLWTQDAHFEGKRNVQYRAKAT</sequence>
<dbReference type="CDD" id="cd18686">
    <property type="entry name" value="PIN_VapC-like"/>
    <property type="match status" value="1"/>
</dbReference>
<keyword evidence="2" id="KW-0255">Endonuclease</keyword>
<name>A0A1J5QQC2_9ZZZZ</name>
<gene>
    <name evidence="2" type="primary">vapC_12</name>
    <name evidence="2" type="ORF">GALL_325450</name>
</gene>
<evidence type="ECO:0000259" key="1">
    <source>
        <dbReference type="Pfam" id="PF01850"/>
    </source>
</evidence>
<dbReference type="SUPFAM" id="SSF88723">
    <property type="entry name" value="PIN domain-like"/>
    <property type="match status" value="1"/>
</dbReference>
<dbReference type="GO" id="GO:0004519">
    <property type="term" value="F:endonuclease activity"/>
    <property type="evidence" value="ECO:0007669"/>
    <property type="project" value="UniProtKB-KW"/>
</dbReference>
<dbReference type="InterPro" id="IPR002716">
    <property type="entry name" value="PIN_dom"/>
</dbReference>
<evidence type="ECO:0000313" key="2">
    <source>
        <dbReference type="EMBL" id="OIQ85608.1"/>
    </source>
</evidence>
<organism evidence="2">
    <name type="scientific">mine drainage metagenome</name>
    <dbReference type="NCBI Taxonomy" id="410659"/>
    <lineage>
        <taxon>unclassified sequences</taxon>
        <taxon>metagenomes</taxon>
        <taxon>ecological metagenomes</taxon>
    </lineage>
</organism>
<proteinExistence type="predicted"/>
<dbReference type="Pfam" id="PF01850">
    <property type="entry name" value="PIN"/>
    <property type="match status" value="1"/>
</dbReference>
<keyword evidence="2" id="KW-0540">Nuclease</keyword>
<dbReference type="AlphaFoldDB" id="A0A1J5QQC2"/>
<reference evidence="2" key="1">
    <citation type="submission" date="2016-10" db="EMBL/GenBank/DDBJ databases">
        <title>Sequence of Gallionella enrichment culture.</title>
        <authorList>
            <person name="Poehlein A."/>
            <person name="Muehling M."/>
            <person name="Daniel R."/>
        </authorList>
    </citation>
    <scope>NUCLEOTIDE SEQUENCE</scope>
</reference>
<dbReference type="Gene3D" id="3.40.50.1010">
    <property type="entry name" value="5'-nuclease"/>
    <property type="match status" value="1"/>
</dbReference>
<keyword evidence="2" id="KW-0378">Hydrolase</keyword>
<feature type="domain" description="PIN" evidence="1">
    <location>
        <begin position="3"/>
        <end position="113"/>
    </location>
</feature>
<dbReference type="InterPro" id="IPR029060">
    <property type="entry name" value="PIN-like_dom_sf"/>
</dbReference>
<comment type="caution">
    <text evidence="2">The sequence shown here is derived from an EMBL/GenBank/DDBJ whole genome shotgun (WGS) entry which is preliminary data.</text>
</comment>
<accession>A0A1J5QQC2</accession>
<dbReference type="EMBL" id="MLJW01000532">
    <property type="protein sequence ID" value="OIQ85608.1"/>
    <property type="molecule type" value="Genomic_DNA"/>
</dbReference>
<protein>
    <submittedName>
        <fullName evidence="2">tRNA(fMet)-specific endonuclease VapC</fullName>
    </submittedName>
</protein>